<dbReference type="InterPro" id="IPR005925">
    <property type="entry name" value="Agmatinase-rel"/>
</dbReference>
<organism evidence="5 6">
    <name type="scientific">Neobacillus ginsengisoli</name>
    <dbReference type="NCBI Taxonomy" id="904295"/>
    <lineage>
        <taxon>Bacteria</taxon>
        <taxon>Bacillati</taxon>
        <taxon>Bacillota</taxon>
        <taxon>Bacilli</taxon>
        <taxon>Bacillales</taxon>
        <taxon>Bacillaceae</taxon>
        <taxon>Neobacillus</taxon>
    </lineage>
</organism>
<protein>
    <submittedName>
        <fullName evidence="5">Agmatinase</fullName>
        <ecNumber evidence="5">3.5.3.11</ecNumber>
    </submittedName>
</protein>
<dbReference type="SUPFAM" id="SSF52768">
    <property type="entry name" value="Arginase/deacetylase"/>
    <property type="match status" value="1"/>
</dbReference>
<evidence type="ECO:0000256" key="2">
    <source>
        <dbReference type="ARBA" id="ARBA00022723"/>
    </source>
</evidence>
<dbReference type="PANTHER" id="PTHR11358:SF26">
    <property type="entry name" value="GUANIDINO ACID HYDROLASE, MITOCHONDRIAL"/>
    <property type="match status" value="1"/>
</dbReference>
<dbReference type="CDD" id="cd11593">
    <property type="entry name" value="Agmatinase-like_2"/>
    <property type="match status" value="1"/>
</dbReference>
<dbReference type="GO" id="GO:0008783">
    <property type="term" value="F:agmatinase activity"/>
    <property type="evidence" value="ECO:0007669"/>
    <property type="project" value="UniProtKB-EC"/>
</dbReference>
<gene>
    <name evidence="5" type="ORF">J2S10_004110</name>
</gene>
<proteinExistence type="inferred from homology"/>
<dbReference type="InterPro" id="IPR023696">
    <property type="entry name" value="Ureohydrolase_dom_sf"/>
</dbReference>
<dbReference type="InterPro" id="IPR006035">
    <property type="entry name" value="Ureohydrolase"/>
</dbReference>
<keyword evidence="6" id="KW-1185">Reference proteome</keyword>
<dbReference type="Proteomes" id="UP001224122">
    <property type="component" value="Unassembled WGS sequence"/>
</dbReference>
<sequence length="319" mass="35602">MSFTRGQNRHFVHERCLSPKSVTEKGGSLMRFDEAYSGNVFIKSHPSFEESKAVLYGMPMDWTVSYRPGSRFGPTRIREVSIGLEEYSAYLDRELEDVKYFDAGDIPLPFGNPQKSLDLIEEFVTKLLDAGKFPLGMGGEHLVSWPVMKAVYKKYPDLAIIHMDAHTDLREQYEGEPLSHSTPIRKIAELIGPKNVYSFGIRSGMKEEFEWAKSVGMHISKFDVHQPLKEILPDLVGRPVYVTIDIDVLDPAHAPGTGTVDCGGITSRELLASIHEIARSGVNVVGGDLVEVAPIYDSSEQTANTASKLIREMILGWIK</sequence>
<keyword evidence="2" id="KW-0479">Metal-binding</keyword>
<accession>A0ABT9XZV2</accession>
<reference evidence="5 6" key="1">
    <citation type="submission" date="2023-07" db="EMBL/GenBank/DDBJ databases">
        <title>Genomic Encyclopedia of Type Strains, Phase IV (KMG-IV): sequencing the most valuable type-strain genomes for metagenomic binning, comparative biology and taxonomic classification.</title>
        <authorList>
            <person name="Goeker M."/>
        </authorList>
    </citation>
    <scope>NUCLEOTIDE SEQUENCE [LARGE SCALE GENOMIC DNA]</scope>
    <source>
        <strain evidence="5 6">DSM 27594</strain>
    </source>
</reference>
<dbReference type="PANTHER" id="PTHR11358">
    <property type="entry name" value="ARGINASE/AGMATINASE"/>
    <property type="match status" value="1"/>
</dbReference>
<dbReference type="Pfam" id="PF00491">
    <property type="entry name" value="Arginase"/>
    <property type="match status" value="1"/>
</dbReference>
<keyword evidence="3 4" id="KW-0378">Hydrolase</keyword>
<name>A0ABT9XZV2_9BACI</name>
<comment type="caution">
    <text evidence="5">The sequence shown here is derived from an EMBL/GenBank/DDBJ whole genome shotgun (WGS) entry which is preliminary data.</text>
</comment>
<evidence type="ECO:0000256" key="4">
    <source>
        <dbReference type="RuleBase" id="RU003684"/>
    </source>
</evidence>
<dbReference type="InterPro" id="IPR020855">
    <property type="entry name" value="Ureohydrolase_Mn_BS"/>
</dbReference>
<evidence type="ECO:0000256" key="3">
    <source>
        <dbReference type="ARBA" id="ARBA00022801"/>
    </source>
</evidence>
<evidence type="ECO:0000313" key="6">
    <source>
        <dbReference type="Proteomes" id="UP001224122"/>
    </source>
</evidence>
<dbReference type="Gene3D" id="3.40.800.10">
    <property type="entry name" value="Ureohydrolase domain"/>
    <property type="match status" value="1"/>
</dbReference>
<evidence type="ECO:0000256" key="1">
    <source>
        <dbReference type="ARBA" id="ARBA00009227"/>
    </source>
</evidence>
<dbReference type="EC" id="3.5.3.11" evidence="5"/>
<comment type="similarity">
    <text evidence="1">Belongs to the arginase family. Agmatinase subfamily.</text>
</comment>
<dbReference type="PIRSF" id="PIRSF036979">
    <property type="entry name" value="Arginase"/>
    <property type="match status" value="1"/>
</dbReference>
<evidence type="ECO:0000313" key="5">
    <source>
        <dbReference type="EMBL" id="MDQ0200908.1"/>
    </source>
</evidence>
<dbReference type="NCBIfam" id="TIGR01230">
    <property type="entry name" value="agmatinase"/>
    <property type="match status" value="1"/>
</dbReference>
<dbReference type="PROSITE" id="PS51409">
    <property type="entry name" value="ARGINASE_2"/>
    <property type="match status" value="1"/>
</dbReference>
<dbReference type="PROSITE" id="PS01053">
    <property type="entry name" value="ARGINASE_1"/>
    <property type="match status" value="1"/>
</dbReference>
<dbReference type="EMBL" id="JAUSTW010000007">
    <property type="protein sequence ID" value="MDQ0200908.1"/>
    <property type="molecule type" value="Genomic_DNA"/>
</dbReference>